<protein>
    <submittedName>
        <fullName evidence="1">Uncharacterized protein</fullName>
    </submittedName>
</protein>
<proteinExistence type="predicted"/>
<dbReference type="EMBL" id="VSSQ01054683">
    <property type="protein sequence ID" value="MPN08613.1"/>
    <property type="molecule type" value="Genomic_DNA"/>
</dbReference>
<dbReference type="AlphaFoldDB" id="A0A645F7Z9"/>
<evidence type="ECO:0000313" key="1">
    <source>
        <dbReference type="EMBL" id="MPN08613.1"/>
    </source>
</evidence>
<accession>A0A645F7Z9</accession>
<gene>
    <name evidence="1" type="ORF">SDC9_155897</name>
</gene>
<comment type="caution">
    <text evidence="1">The sequence shown here is derived from an EMBL/GenBank/DDBJ whole genome shotgun (WGS) entry which is preliminary data.</text>
</comment>
<sequence>MKFGGEPVPDGHASIFGEFFNNALAIAAVFDAVIHPAEHLRGIRDALLFADLRSAGVEIGCVHAEVKGGNLEGASRPRAGLFKDQRNVLAVQRVVRDARFLLRLQLRREIEKSLDLLRRKVEQLEKALALQVHVLALLFLLSSV</sequence>
<name>A0A645F7Z9_9ZZZZ</name>
<reference evidence="1" key="1">
    <citation type="submission" date="2019-08" db="EMBL/GenBank/DDBJ databases">
        <authorList>
            <person name="Kucharzyk K."/>
            <person name="Murdoch R.W."/>
            <person name="Higgins S."/>
            <person name="Loffler F."/>
        </authorList>
    </citation>
    <scope>NUCLEOTIDE SEQUENCE</scope>
</reference>
<organism evidence="1">
    <name type="scientific">bioreactor metagenome</name>
    <dbReference type="NCBI Taxonomy" id="1076179"/>
    <lineage>
        <taxon>unclassified sequences</taxon>
        <taxon>metagenomes</taxon>
        <taxon>ecological metagenomes</taxon>
    </lineage>
</organism>